<sequence>MSLYNSLDLPLKSPTTELLFYSNPISNLLYDLKNSEIKYRDQLSKLLACCSLLRQRAGNELTNSIRKLIAIHTELTRILDYQDDYQVGKFMNWCEESILVYDNYIKNYKITKDELDLELDLKKCPMIRIIQLKEFIQKIMGLNESNNYKLLQNYQNLINSSQLKIKSENQKLDQSIFFFNKVYSLSSTPKPSCSYFHINQIINRIFVKFDLIHPQTTISNQLIELIQLDKGIALCSIETKGRSLMFPILQQNEFEIISNDDLVHLYNDEMELKFKFDKDYNQSWNQIFENYFNLDLDSKFINKFENLENLKMGNIGLGFKLDSPKSNLRKSSPMISRHPSLNIGKSESINALDNIELFFQNEVEMELNNKPLSTKDLNIQNYEDETKDRLGSESPVLPLNIKKSNATTKLKLGNLENLENNSTISLPNFPNTNKLESLNLNDKLSGSSIDLSKFDNIKPNFKPLKKRKSLFNLFKSKNEPEFEIVNPKSQSQSQSSTNLTPRTSSSTSSSTLNENNVSQPKQSMASLQKNIKNLTISTSSQTLDSSLPSPFGKSSNIKEISLTPLEESTLSSSKILKIFKNNTIVSKWNITQWCCIGEEYNNTLKFISTSTGTKIMTLYVNSSIFPKLMIPIDGSSIVQSSALDIQLKCFNNIEETNKIMLNIRCKDIYTLKQILLEFENPVVEKLSASNSDVFSAPSNSTSMSSVSVDEIQELGKPKALGGGAGGIMKQKFGSSSSLGSTKTSIPCQTLLLKSDVKIKLHKLDEDEEWRPLSIGKFNISSNLGNPFFSKFEILLTNKFKIDSIVKNSNCERLGKSGLKFNCLNDLGDELNYLIEFRNSDECQEIYEMLI</sequence>
<dbReference type="Proteomes" id="UP000009328">
    <property type="component" value="Unassembled WGS sequence"/>
</dbReference>
<protein>
    <recommendedName>
        <fullName evidence="4">DH domain-containing protein</fullName>
    </recommendedName>
</protein>
<accession>K0KPA9</accession>
<dbReference type="EMBL" id="CAIF01000058">
    <property type="protein sequence ID" value="CCH42973.1"/>
    <property type="molecule type" value="Genomic_DNA"/>
</dbReference>
<evidence type="ECO:0000256" key="1">
    <source>
        <dbReference type="SAM" id="MobiDB-lite"/>
    </source>
</evidence>
<name>K0KPA9_WICCF</name>
<evidence type="ECO:0008006" key="4">
    <source>
        <dbReference type="Google" id="ProtNLM"/>
    </source>
</evidence>
<keyword evidence="3" id="KW-1185">Reference proteome</keyword>
<feature type="compositionally biased region" description="Low complexity" evidence="1">
    <location>
        <begin position="489"/>
        <end position="518"/>
    </location>
</feature>
<feature type="region of interest" description="Disordered" evidence="1">
    <location>
        <begin position="482"/>
        <end position="524"/>
    </location>
</feature>
<dbReference type="HOGENOM" id="CLU_335616_0_0_1"/>
<evidence type="ECO:0000313" key="2">
    <source>
        <dbReference type="EMBL" id="CCH42973.1"/>
    </source>
</evidence>
<gene>
    <name evidence="2" type="ORF">BN7_2519</name>
</gene>
<dbReference type="InParanoid" id="K0KPA9"/>
<dbReference type="AlphaFoldDB" id="K0KPA9"/>
<dbReference type="eggNOG" id="ENOG502SFKJ">
    <property type="taxonomic scope" value="Eukaryota"/>
</dbReference>
<comment type="caution">
    <text evidence="2">The sequence shown here is derived from an EMBL/GenBank/DDBJ whole genome shotgun (WGS) entry which is preliminary data.</text>
</comment>
<reference evidence="2 3" key="1">
    <citation type="journal article" date="2012" name="Eukaryot. Cell">
        <title>Draft genome sequence of Wickerhamomyces ciferrii NRRL Y-1031 F-60-10.</title>
        <authorList>
            <person name="Schneider J."/>
            <person name="Andrea H."/>
            <person name="Blom J."/>
            <person name="Jaenicke S."/>
            <person name="Ruckert C."/>
            <person name="Schorsch C."/>
            <person name="Szczepanowski R."/>
            <person name="Farwick M."/>
            <person name="Goesmann A."/>
            <person name="Puhler A."/>
            <person name="Schaffer S."/>
            <person name="Tauch A."/>
            <person name="Kohler T."/>
            <person name="Brinkrolf K."/>
        </authorList>
    </citation>
    <scope>NUCLEOTIDE SEQUENCE [LARGE SCALE GENOMIC DNA]</scope>
    <source>
        <strain evidence="3">ATCC 14091 / BCRC 22168 / CBS 111 / JCM 3599 / NBRC 0793 / NRRL Y-1031 F-60-10</strain>
    </source>
</reference>
<proteinExistence type="predicted"/>
<organism evidence="2 3">
    <name type="scientific">Wickerhamomyces ciferrii (strain ATCC 14091 / BCRC 22168 / CBS 111 / JCM 3599 / NBRC 0793 / NRRL Y-1031 F-60-10)</name>
    <name type="common">Yeast</name>
    <name type="synonym">Pichia ciferrii</name>
    <dbReference type="NCBI Taxonomy" id="1206466"/>
    <lineage>
        <taxon>Eukaryota</taxon>
        <taxon>Fungi</taxon>
        <taxon>Dikarya</taxon>
        <taxon>Ascomycota</taxon>
        <taxon>Saccharomycotina</taxon>
        <taxon>Saccharomycetes</taxon>
        <taxon>Phaffomycetales</taxon>
        <taxon>Wickerhamomycetaceae</taxon>
        <taxon>Wickerhamomyces</taxon>
    </lineage>
</organism>
<dbReference type="STRING" id="1206466.K0KPA9"/>
<evidence type="ECO:0000313" key="3">
    <source>
        <dbReference type="Proteomes" id="UP000009328"/>
    </source>
</evidence>